<dbReference type="STRING" id="223786.SAMN05216234_10568"/>
<keyword evidence="4" id="KW-1185">Reference proteome</keyword>
<dbReference type="Proteomes" id="UP000199227">
    <property type="component" value="Unassembled WGS sequence"/>
</dbReference>
<dbReference type="OrthoDB" id="5363773at2"/>
<evidence type="ECO:0000313" key="4">
    <source>
        <dbReference type="Proteomes" id="UP000199227"/>
    </source>
</evidence>
<name>A0A1I5M936_9BACT</name>
<feature type="signal peptide" evidence="2">
    <location>
        <begin position="1"/>
        <end position="17"/>
    </location>
</feature>
<proteinExistence type="predicted"/>
<dbReference type="RefSeq" id="WP_092911036.1">
    <property type="nucleotide sequence ID" value="NZ_FOXB01000005.1"/>
</dbReference>
<gene>
    <name evidence="3" type="ORF">SAMN05216234_10568</name>
</gene>
<feature type="chain" id="PRO_5011682168" description="Right handed beta helix region" evidence="2">
    <location>
        <begin position="18"/>
        <end position="1003"/>
    </location>
</feature>
<dbReference type="EMBL" id="FOXB01000005">
    <property type="protein sequence ID" value="SFP06148.1"/>
    <property type="molecule type" value="Genomic_DNA"/>
</dbReference>
<dbReference type="Gene3D" id="2.160.20.10">
    <property type="entry name" value="Single-stranded right-handed beta-helix, Pectin lyase-like"/>
    <property type="match status" value="1"/>
</dbReference>
<dbReference type="InterPro" id="IPR012334">
    <property type="entry name" value="Pectin_lyas_fold"/>
</dbReference>
<accession>A0A1I5M936</accession>
<feature type="region of interest" description="Disordered" evidence="1">
    <location>
        <begin position="506"/>
        <end position="527"/>
    </location>
</feature>
<keyword evidence="2" id="KW-0732">Signal</keyword>
<evidence type="ECO:0008006" key="5">
    <source>
        <dbReference type="Google" id="ProtNLM"/>
    </source>
</evidence>
<dbReference type="AlphaFoldDB" id="A0A1I5M936"/>
<evidence type="ECO:0000313" key="3">
    <source>
        <dbReference type="EMBL" id="SFP06148.1"/>
    </source>
</evidence>
<sequence length="1003" mass="114032">MKKLVLLFSLSITLLVAKTIIVDQNSSHCIEGDFYVNTISDAISNADDGDTINICPGTYNESITINKKDLIIRGVGENIDDVVIDSNGYTIKITSASNYNMVMEHFRLRSRERAYEAAIWADGNTNNKIILKDLIIDSDGKGLMFQNGFSCAKNITIRSRKRGIDIGTPKGPIFIDGFDINSAEADGIWIGSDKNIDVFIRNSMISAKDNGIQIDKASNILIDSVCVSSRKRGIYLPANALNPIVKNSIITSSSTDEPALVLEVNQYGFPRITNNCFYGVHQVKATNRNSYFNGNYFDGVEDIDNNEKISSNDSEKLETQDGDESYIEDYNYRHTCQNRCRIGDIEYTCPYSESYPITETKTGPFDAWDDYNNFRGVFDRNISTKIAGKSFKLTIASMNRYNNGIETKENIDIKFRLYDKSNSEYLDNDWIDFNASAGKDGPSKQYTFTIEEAHKDVVVKFRVCASKDDSLYILYPYNECEVDHDEQDDDDDCNDTDELHSYIDDIHENINDNDDNDNDDDDDDDDDEKEFIEFESSDSFAIRPNSFQVDNPNKIKKYIKAGNFNIIVKAVNEINDTVKDYNASIISLNIQPTLFIPDELNISCPSNGYVKIENKSQKFLNGEINATIKFSETGLFKFKVSEKNGSEWAYVDRDDTNDDIRYIQPSEIKFAFIPYKFETNATYETTNGKDWVYMNTIPKSSIPKMSAYINYTVIAKNEDGNITQNFTNQCFSDESYEYRTTFDLYLNTEINSSSEINISQYDDNNYTNCSLNIGKNSIKSIIKSSQFTNGIGKAKIYFNIDRDKTKAVPPILITLLEVNSSSTSSDYNDINVIGKKDINSSKKFYYGRVYAPNYRLTDNNQTKIFAEIYCGETSSLCPSDYEKSVDNELWRINRDHSLTDGELQLIPIQSEVTINTESDTFQAGAIQPNITYDGSKGYPFSTRIKIVPDSWLIYNQYDQNAKYKSFFIEFYNSTTNGWTGKGYNIGLHVDENSSKVPNKRINW</sequence>
<evidence type="ECO:0000256" key="2">
    <source>
        <dbReference type="SAM" id="SignalP"/>
    </source>
</evidence>
<protein>
    <recommendedName>
        <fullName evidence="5">Right handed beta helix region</fullName>
    </recommendedName>
</protein>
<reference evidence="3 4" key="1">
    <citation type="submission" date="2016-10" db="EMBL/GenBank/DDBJ databases">
        <authorList>
            <person name="de Groot N.N."/>
        </authorList>
    </citation>
    <scope>NUCLEOTIDE SEQUENCE [LARGE SCALE GENOMIC DNA]</scope>
    <source>
        <strain evidence="3 4">EP1-55-1</strain>
    </source>
</reference>
<dbReference type="InterPro" id="IPR011050">
    <property type="entry name" value="Pectin_lyase_fold/virulence"/>
</dbReference>
<dbReference type="SUPFAM" id="SSF51126">
    <property type="entry name" value="Pectin lyase-like"/>
    <property type="match status" value="1"/>
</dbReference>
<organism evidence="3 4">
    <name type="scientific">Hydrogenimonas thermophila</name>
    <dbReference type="NCBI Taxonomy" id="223786"/>
    <lineage>
        <taxon>Bacteria</taxon>
        <taxon>Pseudomonadati</taxon>
        <taxon>Campylobacterota</taxon>
        <taxon>Epsilonproteobacteria</taxon>
        <taxon>Campylobacterales</taxon>
        <taxon>Hydrogenimonadaceae</taxon>
        <taxon>Hydrogenimonas</taxon>
    </lineage>
</organism>
<feature type="compositionally biased region" description="Acidic residues" evidence="1">
    <location>
        <begin position="511"/>
        <end position="527"/>
    </location>
</feature>
<evidence type="ECO:0000256" key="1">
    <source>
        <dbReference type="SAM" id="MobiDB-lite"/>
    </source>
</evidence>